<proteinExistence type="predicted"/>
<accession>Q6BR30</accession>
<reference evidence="1 2" key="1">
    <citation type="journal article" date="2004" name="Nature">
        <title>Genome evolution in yeasts.</title>
        <authorList>
            <consortium name="Genolevures"/>
            <person name="Dujon B."/>
            <person name="Sherman D."/>
            <person name="Fischer G."/>
            <person name="Durrens P."/>
            <person name="Casaregola S."/>
            <person name="Lafontaine I."/>
            <person name="de Montigny J."/>
            <person name="Marck C."/>
            <person name="Neuveglise C."/>
            <person name="Talla E."/>
            <person name="Goffard N."/>
            <person name="Frangeul L."/>
            <person name="Aigle M."/>
            <person name="Anthouard V."/>
            <person name="Babour A."/>
            <person name="Barbe V."/>
            <person name="Barnay S."/>
            <person name="Blanchin S."/>
            <person name="Beckerich J.M."/>
            <person name="Beyne E."/>
            <person name="Bleykasten C."/>
            <person name="Boisrame A."/>
            <person name="Boyer J."/>
            <person name="Cattolico L."/>
            <person name="Confanioleri F."/>
            <person name="de Daruvar A."/>
            <person name="Despons L."/>
            <person name="Fabre E."/>
            <person name="Fairhead C."/>
            <person name="Ferry-Dumazet H."/>
            <person name="Groppi A."/>
            <person name="Hantraye F."/>
            <person name="Hennequin C."/>
            <person name="Jauniaux N."/>
            <person name="Joyet P."/>
            <person name="Kachouri R."/>
            <person name="Kerrest A."/>
            <person name="Koszul R."/>
            <person name="Lemaire M."/>
            <person name="Lesur I."/>
            <person name="Ma L."/>
            <person name="Muller H."/>
            <person name="Nicaud J.M."/>
            <person name="Nikolski M."/>
            <person name="Oztas S."/>
            <person name="Ozier-Kalogeropoulos O."/>
            <person name="Pellenz S."/>
            <person name="Potier S."/>
            <person name="Richard G.F."/>
            <person name="Straub M.L."/>
            <person name="Suleau A."/>
            <person name="Swennene D."/>
            <person name="Tekaia F."/>
            <person name="Wesolowski-Louvel M."/>
            <person name="Westhof E."/>
            <person name="Wirth B."/>
            <person name="Zeniou-Meyer M."/>
            <person name="Zivanovic I."/>
            <person name="Bolotin-Fukuhara M."/>
            <person name="Thierry A."/>
            <person name="Bouchier C."/>
            <person name="Caudron B."/>
            <person name="Scarpelli C."/>
            <person name="Gaillardin C."/>
            <person name="Weissenbach J."/>
            <person name="Wincker P."/>
            <person name="Souciet J.L."/>
        </authorList>
    </citation>
    <scope>NUCLEOTIDE SEQUENCE [LARGE SCALE GENOMIC DNA]</scope>
    <source>
        <strain evidence="2">ATCC 36239 / CBS 767 / BCRC 21394 / JCM 1990 / NBRC 0083 / IGC 2968</strain>
    </source>
</reference>
<dbReference type="VEuPathDB" id="FungiDB:DEHA2E00308g"/>
<name>Q6BR30_DEBHA</name>
<keyword evidence="2" id="KW-1185">Reference proteome</keyword>
<organism evidence="1 2">
    <name type="scientific">Debaryomyces hansenii (strain ATCC 36239 / CBS 767 / BCRC 21394 / JCM 1990 / NBRC 0083 / IGC 2968)</name>
    <name type="common">Yeast</name>
    <name type="synonym">Torulaspora hansenii</name>
    <dbReference type="NCBI Taxonomy" id="284592"/>
    <lineage>
        <taxon>Eukaryota</taxon>
        <taxon>Fungi</taxon>
        <taxon>Dikarya</taxon>
        <taxon>Ascomycota</taxon>
        <taxon>Saccharomycotina</taxon>
        <taxon>Pichiomycetes</taxon>
        <taxon>Debaryomycetaceae</taxon>
        <taxon>Debaryomyces</taxon>
    </lineage>
</organism>
<dbReference type="AlphaFoldDB" id="Q6BR30"/>
<dbReference type="RefSeq" id="XP_459340.2">
    <property type="nucleotide sequence ID" value="XM_459340.1"/>
</dbReference>
<dbReference type="GeneID" id="2901967"/>
<dbReference type="KEGG" id="dha:DEHA2E00308g"/>
<dbReference type="EMBL" id="CR382137">
    <property type="protein sequence ID" value="CAG87519.2"/>
    <property type="molecule type" value="Genomic_DNA"/>
</dbReference>
<sequence length="94" mass="10610">MTIDYYNINNSETVAHGITLGSAIVGVFYKNVTDTYDTKSKLLSQFELACKTDGPDPFKNVLPRQTSEPSRGLSMRLVDFRRVCSVMSLQKIWT</sequence>
<dbReference type="HOGENOM" id="CLU_2386098_0_0_1"/>
<dbReference type="InParanoid" id="Q6BR30"/>
<evidence type="ECO:0000313" key="1">
    <source>
        <dbReference type="EMBL" id="CAG87519.2"/>
    </source>
</evidence>
<protein>
    <submittedName>
        <fullName evidence="1">DEHA2E00308p</fullName>
    </submittedName>
</protein>
<gene>
    <name evidence="1" type="ordered locus">DEHA2E00308g</name>
</gene>
<evidence type="ECO:0000313" key="2">
    <source>
        <dbReference type="Proteomes" id="UP000000599"/>
    </source>
</evidence>
<dbReference type="Proteomes" id="UP000000599">
    <property type="component" value="Chromosome E"/>
</dbReference>